<dbReference type="AlphaFoldDB" id="A0A177KRM5"/>
<dbReference type="SUPFAM" id="SSF52540">
    <property type="entry name" value="P-loop containing nucleoside triphosphate hydrolases"/>
    <property type="match status" value="2"/>
</dbReference>
<dbReference type="PROSITE" id="PS51192">
    <property type="entry name" value="HELICASE_ATP_BIND_1"/>
    <property type="match status" value="1"/>
</dbReference>
<proteinExistence type="predicted"/>
<dbReference type="SMART" id="SM00487">
    <property type="entry name" value="DEXDc"/>
    <property type="match status" value="1"/>
</dbReference>
<dbReference type="PANTHER" id="PTHR45766">
    <property type="entry name" value="DNA ANNEALING HELICASE AND ENDONUCLEASE ZRANB3 FAMILY MEMBER"/>
    <property type="match status" value="1"/>
</dbReference>
<dbReference type="Pfam" id="PF00176">
    <property type="entry name" value="SNF2-rel_dom"/>
    <property type="match status" value="1"/>
</dbReference>
<dbReference type="SMART" id="SM00490">
    <property type="entry name" value="HELICc"/>
    <property type="match status" value="1"/>
</dbReference>
<protein>
    <submittedName>
        <fullName evidence="7">ATP-dependent helicase</fullName>
    </submittedName>
</protein>
<dbReference type="CDD" id="cd18011">
    <property type="entry name" value="DEXDc_RapA"/>
    <property type="match status" value="1"/>
</dbReference>
<dbReference type="Gene3D" id="3.40.50.10810">
    <property type="entry name" value="Tandem AAA-ATPase domain"/>
    <property type="match status" value="1"/>
</dbReference>
<organism evidence="7 8">
    <name type="scientific">Domibacillus aminovorans</name>
    <dbReference type="NCBI Taxonomy" id="29332"/>
    <lineage>
        <taxon>Bacteria</taxon>
        <taxon>Bacillati</taxon>
        <taxon>Bacillota</taxon>
        <taxon>Bacilli</taxon>
        <taxon>Bacillales</taxon>
        <taxon>Bacillaceae</taxon>
        <taxon>Domibacillus</taxon>
    </lineage>
</organism>
<dbReference type="InterPro" id="IPR049730">
    <property type="entry name" value="SNF2/RAD54-like_C"/>
</dbReference>
<evidence type="ECO:0000259" key="5">
    <source>
        <dbReference type="PROSITE" id="PS51192"/>
    </source>
</evidence>
<accession>A0A177KRM5</accession>
<sequence length="528" mass="60909">MKPPILIDDSWEKQLPAWLHSAPVVSNWPLFTLAAETKKLVIPTDFHGLLTPDFLPSIHFMPHQIEAARTVMEEMNGTAILADEVGLGKTIEAGLILKEYMLRGLVSRTLILTPASLVNQWAKELRDKCKIYALVQKKKPDWSWNGVQIASIDSAKQPKYADAIANTMFDMVIIDEAHRLKNPATLNYQFVRRLMKTYCLLLTATPVQNNVDELFHLVSLLKPGHFGNSESFNNRFKKGKRSIHDQDAFKELLQKVMIRNKRDEMDRQPIKRCVETIRITPSKEEKAFYDSLAYLKEDVPNAMTLLTLQREACSSKYAALSTIQKLTGQKCEKVALLAEQINMNSKAEKALAIMREHPEKTIVFTQYRATQRYLEHYFRENGLLAVSFQGNFKKGKKDWMVELFKGPAQVFIATESGSEGLNLQFCRRLINFDLPWNPMKLEQRIGRIHRLGQVQDVHIYHLAYEQTVEDRMLTLLHEKIHLFQSAIGKLDDILEENWVEEHLHDAFHHSKSIREWEIKVHNLTAALE</sequence>
<dbReference type="InterPro" id="IPR001650">
    <property type="entry name" value="Helicase_C-like"/>
</dbReference>
<dbReference type="GO" id="GO:0005524">
    <property type="term" value="F:ATP binding"/>
    <property type="evidence" value="ECO:0007669"/>
    <property type="project" value="UniProtKB-KW"/>
</dbReference>
<keyword evidence="1" id="KW-0547">Nucleotide-binding</keyword>
<dbReference type="Gene3D" id="3.40.50.300">
    <property type="entry name" value="P-loop containing nucleotide triphosphate hydrolases"/>
    <property type="match status" value="1"/>
</dbReference>
<dbReference type="PANTHER" id="PTHR45766:SF6">
    <property type="entry name" value="SWI_SNF-RELATED MATRIX-ASSOCIATED ACTIN-DEPENDENT REGULATOR OF CHROMATIN SUBFAMILY A-LIKE PROTEIN 1"/>
    <property type="match status" value="1"/>
</dbReference>
<dbReference type="InterPro" id="IPR000330">
    <property type="entry name" value="SNF2_N"/>
</dbReference>
<dbReference type="CDD" id="cd18793">
    <property type="entry name" value="SF2_C_SNF"/>
    <property type="match status" value="1"/>
</dbReference>
<evidence type="ECO:0000313" key="7">
    <source>
        <dbReference type="EMBL" id="OAH56000.1"/>
    </source>
</evidence>
<dbReference type="Pfam" id="PF00271">
    <property type="entry name" value="Helicase_C"/>
    <property type="match status" value="1"/>
</dbReference>
<dbReference type="Proteomes" id="UP000077271">
    <property type="component" value="Unassembled WGS sequence"/>
</dbReference>
<evidence type="ECO:0000256" key="3">
    <source>
        <dbReference type="ARBA" id="ARBA00022806"/>
    </source>
</evidence>
<dbReference type="InterPro" id="IPR057342">
    <property type="entry name" value="DEXDc_RapA"/>
</dbReference>
<evidence type="ECO:0000256" key="1">
    <source>
        <dbReference type="ARBA" id="ARBA00022741"/>
    </source>
</evidence>
<reference evidence="7 8" key="1">
    <citation type="submission" date="2016-01" db="EMBL/GenBank/DDBJ databases">
        <title>Investigation of taxonomic status of Bacillus aminovorans.</title>
        <authorList>
            <person name="Verma A."/>
            <person name="Pal Y."/>
            <person name="Krishnamurthi S."/>
        </authorList>
    </citation>
    <scope>NUCLEOTIDE SEQUENCE [LARGE SCALE GENOMIC DNA]</scope>
    <source>
        <strain evidence="7 8">DSM 4337</strain>
    </source>
</reference>
<dbReference type="InterPro" id="IPR014001">
    <property type="entry name" value="Helicase_ATP-bd"/>
</dbReference>
<keyword evidence="4" id="KW-0067">ATP-binding</keyword>
<dbReference type="OrthoDB" id="9814088at2"/>
<dbReference type="EMBL" id="LQWZ01000023">
    <property type="protein sequence ID" value="OAH56000.1"/>
    <property type="molecule type" value="Genomic_DNA"/>
</dbReference>
<evidence type="ECO:0000313" key="8">
    <source>
        <dbReference type="Proteomes" id="UP000077271"/>
    </source>
</evidence>
<dbReference type="RefSeq" id="WP_018393910.1">
    <property type="nucleotide sequence ID" value="NZ_LQWZ01000023.1"/>
</dbReference>
<feature type="domain" description="Helicase C-terminal" evidence="6">
    <location>
        <begin position="346"/>
        <end position="491"/>
    </location>
</feature>
<keyword evidence="2" id="KW-0378">Hydrolase</keyword>
<dbReference type="InterPro" id="IPR038718">
    <property type="entry name" value="SNF2-like_sf"/>
</dbReference>
<evidence type="ECO:0000256" key="4">
    <source>
        <dbReference type="ARBA" id="ARBA00022840"/>
    </source>
</evidence>
<dbReference type="InterPro" id="IPR027417">
    <property type="entry name" value="P-loop_NTPase"/>
</dbReference>
<feature type="domain" description="Helicase ATP-binding" evidence="5">
    <location>
        <begin position="70"/>
        <end position="224"/>
    </location>
</feature>
<dbReference type="GO" id="GO:0004386">
    <property type="term" value="F:helicase activity"/>
    <property type="evidence" value="ECO:0007669"/>
    <property type="project" value="UniProtKB-KW"/>
</dbReference>
<evidence type="ECO:0000256" key="2">
    <source>
        <dbReference type="ARBA" id="ARBA00022801"/>
    </source>
</evidence>
<keyword evidence="3 7" id="KW-0347">Helicase</keyword>
<evidence type="ECO:0000259" key="6">
    <source>
        <dbReference type="PROSITE" id="PS51194"/>
    </source>
</evidence>
<comment type="caution">
    <text evidence="7">The sequence shown here is derived from an EMBL/GenBank/DDBJ whole genome shotgun (WGS) entry which is preliminary data.</text>
</comment>
<name>A0A177KRM5_9BACI</name>
<dbReference type="GO" id="GO:0016787">
    <property type="term" value="F:hydrolase activity"/>
    <property type="evidence" value="ECO:0007669"/>
    <property type="project" value="UniProtKB-KW"/>
</dbReference>
<dbReference type="PROSITE" id="PS51194">
    <property type="entry name" value="HELICASE_CTER"/>
    <property type="match status" value="1"/>
</dbReference>
<gene>
    <name evidence="7" type="ORF">AWH48_04835</name>
</gene>